<dbReference type="InterPro" id="IPR050597">
    <property type="entry name" value="Cytochrome_c_Oxidase_Subunit"/>
</dbReference>
<dbReference type="RefSeq" id="WP_053171985.1">
    <property type="nucleotide sequence ID" value="NZ_LFYT02000011.1"/>
</dbReference>
<sequence length="102" mass="10613">MKIQHALTAAALVALSGLAQAQVDPLHVRSWAASCAACHGTDGRAQPGMISLAGVPKEVTVQKMLDFKAGRVPAATIMHQLAKGYSDEQIAAIAGYFAAQKN</sequence>
<dbReference type="Proteomes" id="UP000037507">
    <property type="component" value="Unassembled WGS sequence"/>
</dbReference>
<dbReference type="GO" id="GO:0046872">
    <property type="term" value="F:metal ion binding"/>
    <property type="evidence" value="ECO:0007669"/>
    <property type="project" value="UniProtKB-KW"/>
</dbReference>
<name>A0A2T7UDI3_9BURK</name>
<feature type="domain" description="Cytochrome c" evidence="8">
    <location>
        <begin position="12"/>
        <end position="101"/>
    </location>
</feature>
<evidence type="ECO:0000256" key="7">
    <source>
        <dbReference type="SAM" id="SignalP"/>
    </source>
</evidence>
<dbReference type="AlphaFoldDB" id="A0A2T7UDI3"/>
<dbReference type="InterPro" id="IPR036909">
    <property type="entry name" value="Cyt_c-like_dom_sf"/>
</dbReference>
<reference evidence="9" key="1">
    <citation type="submission" date="2017-04" db="EMBL/GenBank/DDBJ databases">
        <title>Unexpected and diverse lifestyles within the genus Limnohabitans.</title>
        <authorList>
            <person name="Kasalicky V."/>
            <person name="Mehrshad M."/>
            <person name="Andrei S.-A."/>
            <person name="Salcher M."/>
            <person name="Kratochvilova H."/>
            <person name="Simek K."/>
            <person name="Ghai R."/>
        </authorList>
    </citation>
    <scope>NUCLEOTIDE SEQUENCE [LARGE SCALE GENOMIC DNA]</scope>
    <source>
        <strain evidence="9">II-D5</strain>
    </source>
</reference>
<evidence type="ECO:0000256" key="6">
    <source>
        <dbReference type="PROSITE-ProRule" id="PRU00433"/>
    </source>
</evidence>
<evidence type="ECO:0000256" key="3">
    <source>
        <dbReference type="ARBA" id="ARBA00022723"/>
    </source>
</evidence>
<dbReference type="Pfam" id="PF00034">
    <property type="entry name" value="Cytochrom_C"/>
    <property type="match status" value="1"/>
</dbReference>
<proteinExistence type="predicted"/>
<dbReference type="GO" id="GO:0020037">
    <property type="term" value="F:heme binding"/>
    <property type="evidence" value="ECO:0007669"/>
    <property type="project" value="InterPro"/>
</dbReference>
<organism evidence="9 10">
    <name type="scientific">Limnohabitans planktonicus II-D5</name>
    <dbReference type="NCBI Taxonomy" id="1293045"/>
    <lineage>
        <taxon>Bacteria</taxon>
        <taxon>Pseudomonadati</taxon>
        <taxon>Pseudomonadota</taxon>
        <taxon>Betaproteobacteria</taxon>
        <taxon>Burkholderiales</taxon>
        <taxon>Comamonadaceae</taxon>
        <taxon>Limnohabitans</taxon>
    </lineage>
</organism>
<dbReference type="PANTHER" id="PTHR33751">
    <property type="entry name" value="CBB3-TYPE CYTOCHROME C OXIDASE SUBUNIT FIXP"/>
    <property type="match status" value="1"/>
</dbReference>
<keyword evidence="5 6" id="KW-0408">Iron</keyword>
<evidence type="ECO:0000256" key="1">
    <source>
        <dbReference type="ARBA" id="ARBA00022448"/>
    </source>
</evidence>
<keyword evidence="4" id="KW-0249">Electron transport</keyword>
<protein>
    <submittedName>
        <fullName evidence="9">Class I cytochrome c</fullName>
    </submittedName>
</protein>
<keyword evidence="7" id="KW-0732">Signal</keyword>
<dbReference type="GO" id="GO:0009055">
    <property type="term" value="F:electron transfer activity"/>
    <property type="evidence" value="ECO:0007669"/>
    <property type="project" value="InterPro"/>
</dbReference>
<evidence type="ECO:0000256" key="4">
    <source>
        <dbReference type="ARBA" id="ARBA00022982"/>
    </source>
</evidence>
<feature type="signal peptide" evidence="7">
    <location>
        <begin position="1"/>
        <end position="21"/>
    </location>
</feature>
<accession>A0A2T7UDI3</accession>
<evidence type="ECO:0000313" key="9">
    <source>
        <dbReference type="EMBL" id="PVE42767.1"/>
    </source>
</evidence>
<evidence type="ECO:0000256" key="2">
    <source>
        <dbReference type="ARBA" id="ARBA00022617"/>
    </source>
</evidence>
<keyword evidence="3 6" id="KW-0479">Metal-binding</keyword>
<comment type="caution">
    <text evidence="9">The sequence shown here is derived from an EMBL/GenBank/DDBJ whole genome shotgun (WGS) entry which is preliminary data.</text>
</comment>
<dbReference type="OrthoDB" id="8526831at2"/>
<keyword evidence="1" id="KW-0813">Transport</keyword>
<dbReference type="PANTHER" id="PTHR33751:SF9">
    <property type="entry name" value="CYTOCHROME C4"/>
    <property type="match status" value="1"/>
</dbReference>
<evidence type="ECO:0000256" key="5">
    <source>
        <dbReference type="ARBA" id="ARBA00023004"/>
    </source>
</evidence>
<gene>
    <name evidence="9" type="ORF">H663_010770</name>
</gene>
<dbReference type="SUPFAM" id="SSF46626">
    <property type="entry name" value="Cytochrome c"/>
    <property type="match status" value="1"/>
</dbReference>
<dbReference type="STRING" id="1293045.H663_08130"/>
<evidence type="ECO:0000259" key="8">
    <source>
        <dbReference type="PROSITE" id="PS51007"/>
    </source>
</evidence>
<dbReference type="Gene3D" id="1.10.760.10">
    <property type="entry name" value="Cytochrome c-like domain"/>
    <property type="match status" value="1"/>
</dbReference>
<dbReference type="PROSITE" id="PS51007">
    <property type="entry name" value="CYTC"/>
    <property type="match status" value="1"/>
</dbReference>
<dbReference type="InterPro" id="IPR009056">
    <property type="entry name" value="Cyt_c-like_dom"/>
</dbReference>
<evidence type="ECO:0000313" key="10">
    <source>
        <dbReference type="Proteomes" id="UP000037507"/>
    </source>
</evidence>
<feature type="chain" id="PRO_5015481531" evidence="7">
    <location>
        <begin position="22"/>
        <end position="102"/>
    </location>
</feature>
<dbReference type="EMBL" id="LFYT02000011">
    <property type="protein sequence ID" value="PVE42767.1"/>
    <property type="molecule type" value="Genomic_DNA"/>
</dbReference>
<keyword evidence="2 6" id="KW-0349">Heme</keyword>
<keyword evidence="10" id="KW-1185">Reference proteome</keyword>